<feature type="domain" description="Spermatogenesis-associated protein 20-like TRX" evidence="1">
    <location>
        <begin position="14"/>
        <end position="174"/>
    </location>
</feature>
<evidence type="ECO:0000313" key="2">
    <source>
        <dbReference type="EMBL" id="MBC8208692.1"/>
    </source>
</evidence>
<dbReference type="PANTHER" id="PTHR42899:SF1">
    <property type="entry name" value="SPERMATOGENESIS-ASSOCIATED PROTEIN 20"/>
    <property type="match status" value="1"/>
</dbReference>
<dbReference type="PIRSF" id="PIRSF006402">
    <property type="entry name" value="UCP006402_thioredoxin"/>
    <property type="match status" value="1"/>
</dbReference>
<dbReference type="CDD" id="cd02955">
    <property type="entry name" value="SSP411"/>
    <property type="match status" value="1"/>
</dbReference>
<evidence type="ECO:0000313" key="3">
    <source>
        <dbReference type="Proteomes" id="UP000599024"/>
    </source>
</evidence>
<dbReference type="Gene3D" id="3.40.30.10">
    <property type="entry name" value="Glutaredoxin"/>
    <property type="match status" value="1"/>
</dbReference>
<dbReference type="SUPFAM" id="SSF52833">
    <property type="entry name" value="Thioredoxin-like"/>
    <property type="match status" value="1"/>
</dbReference>
<reference evidence="2 3" key="1">
    <citation type="submission" date="2020-08" db="EMBL/GenBank/DDBJ databases">
        <title>Bridging the membrane lipid divide: bacteria of the FCB group superphylum have the potential to synthesize archaeal ether lipids.</title>
        <authorList>
            <person name="Villanueva L."/>
            <person name="Von Meijenfeldt F.A.B."/>
            <person name="Westbye A.B."/>
            <person name="Yadav S."/>
            <person name="Hopmans E.C."/>
            <person name="Dutilh B.E."/>
            <person name="Sinninghe Damste J.S."/>
        </authorList>
    </citation>
    <scope>NUCLEOTIDE SEQUENCE [LARGE SCALE GENOMIC DNA]</scope>
    <source>
        <strain evidence="2">NIOZ-UU81</strain>
    </source>
</reference>
<name>A0A8J6NA85_9BACT</name>
<dbReference type="AlphaFoldDB" id="A0A8J6NA85"/>
<sequence length="620" mass="70880">MDFQNINEIEPGRNILGQEESPYLLQHGNNPVHWQVWDEQAFIRAQVEDKPIFLSIGYSTCHWCHVMAHESFENEKVAAFLNTHFVNIKVDREERPDVDQVYMAACQMLTGAGGWPLSLFLLPDLKPFYAGTYFPPQALSGRPGFMDLLQSINQVWKHQRGQVNQTAEDLFSRLKEQDAYVSGHLDDHWLDRGTAQFSESVDVKHGGFGGAPKFPRPVVPDFLLRHGGRIEDLRIQKMGLNHLLAMARGGIHDQVGGGFHRYSVDEAWQVPHFEKMLYDQAQLANVYLFAHEQTGDPFFAQVARNTLDYVLRDLKDERGVFYCGEDADSPDLKSPGIQREGAFYLWRLDELKALLTPDDMKLLTLIFALRAQGNVIHDPHLEFSGQNVFCRQHHWRRDCVVQGLAEQDVEERLKGIMGILFEARRQRPRPHRDEKILVSWNGLMISALARAGAVLKDERYSQAAVQAADYFAMKFQKQGALRHWWRSDERDCPAGLADYTSLVQGLLDMFEAGRDQQWLDIALALSRKQDDIFADGRGGLYDYQDRSDLLSRGRTDYDGAEPAPGSVAVMNYLRLGVLCNDQCWVRRAEEVLSTFAQSLNRYPAALPHMLSAMEYRRTFC</sequence>
<protein>
    <submittedName>
        <fullName evidence="2">Thioredoxin domain-containing protein</fullName>
    </submittedName>
</protein>
<dbReference type="InterPro" id="IPR004879">
    <property type="entry name" value="Ssp411-like_TRX"/>
</dbReference>
<dbReference type="InterPro" id="IPR024705">
    <property type="entry name" value="Ssp411"/>
</dbReference>
<dbReference type="Proteomes" id="UP000599024">
    <property type="component" value="Unassembled WGS sequence"/>
</dbReference>
<dbReference type="PANTHER" id="PTHR42899">
    <property type="entry name" value="SPERMATOGENESIS-ASSOCIATED PROTEIN 20"/>
    <property type="match status" value="1"/>
</dbReference>
<dbReference type="InterPro" id="IPR036249">
    <property type="entry name" value="Thioredoxin-like_sf"/>
</dbReference>
<proteinExistence type="predicted"/>
<comment type="caution">
    <text evidence="2">The sequence shown here is derived from an EMBL/GenBank/DDBJ whole genome shotgun (WGS) entry which is preliminary data.</text>
</comment>
<dbReference type="EMBL" id="JACNLK010000048">
    <property type="protein sequence ID" value="MBC8208692.1"/>
    <property type="molecule type" value="Genomic_DNA"/>
</dbReference>
<dbReference type="GO" id="GO:0005975">
    <property type="term" value="P:carbohydrate metabolic process"/>
    <property type="evidence" value="ECO:0007669"/>
    <property type="project" value="InterPro"/>
</dbReference>
<organism evidence="2 3">
    <name type="scientific">Candidatus Desulfatifera sulfidica</name>
    <dbReference type="NCBI Taxonomy" id="2841691"/>
    <lineage>
        <taxon>Bacteria</taxon>
        <taxon>Pseudomonadati</taxon>
        <taxon>Thermodesulfobacteriota</taxon>
        <taxon>Desulfobulbia</taxon>
        <taxon>Desulfobulbales</taxon>
        <taxon>Desulfobulbaceae</taxon>
        <taxon>Candidatus Desulfatifera</taxon>
    </lineage>
</organism>
<evidence type="ECO:0000259" key="1">
    <source>
        <dbReference type="Pfam" id="PF03190"/>
    </source>
</evidence>
<gene>
    <name evidence="2" type="ORF">H8E79_05950</name>
</gene>
<dbReference type="InterPro" id="IPR008928">
    <property type="entry name" value="6-hairpin_glycosidase_sf"/>
</dbReference>
<accession>A0A8J6NA85</accession>
<dbReference type="Pfam" id="PF03190">
    <property type="entry name" value="Thioredox_DsbH"/>
    <property type="match status" value="1"/>
</dbReference>
<dbReference type="SUPFAM" id="SSF48208">
    <property type="entry name" value="Six-hairpin glycosidases"/>
    <property type="match status" value="1"/>
</dbReference>